<dbReference type="PROSITE" id="PS01081">
    <property type="entry name" value="HTH_TETR_1"/>
    <property type="match status" value="1"/>
</dbReference>
<feature type="domain" description="HTH tetR-type" evidence="5">
    <location>
        <begin position="6"/>
        <end position="66"/>
    </location>
</feature>
<reference evidence="6 7" key="1">
    <citation type="submission" date="2018-11" db="EMBL/GenBank/DDBJ databases">
        <title>Sequencing the genomes of 1000 actinobacteria strains.</title>
        <authorList>
            <person name="Klenk H.-P."/>
        </authorList>
    </citation>
    <scope>NUCLEOTIDE SEQUENCE [LARGE SCALE GENOMIC DNA]</scope>
    <source>
        <strain evidence="6 7">DSM 44348</strain>
    </source>
</reference>
<dbReference type="InterPro" id="IPR001647">
    <property type="entry name" value="HTH_TetR"/>
</dbReference>
<dbReference type="GeneID" id="301844712"/>
<protein>
    <submittedName>
        <fullName evidence="6">TetR family transcriptional regulator</fullName>
    </submittedName>
</protein>
<organism evidence="6 7">
    <name type="scientific">Amycolatopsis thermoflava</name>
    <dbReference type="NCBI Taxonomy" id="84480"/>
    <lineage>
        <taxon>Bacteria</taxon>
        <taxon>Bacillati</taxon>
        <taxon>Actinomycetota</taxon>
        <taxon>Actinomycetes</taxon>
        <taxon>Pseudonocardiales</taxon>
        <taxon>Pseudonocardiaceae</taxon>
        <taxon>Amycolatopsis</taxon>
        <taxon>Amycolatopsis methanolica group</taxon>
    </lineage>
</organism>
<proteinExistence type="predicted"/>
<evidence type="ECO:0000313" key="6">
    <source>
        <dbReference type="EMBL" id="ROS40993.1"/>
    </source>
</evidence>
<gene>
    <name evidence="6" type="ORF">EDD35_3341</name>
</gene>
<dbReference type="GO" id="GO:0003700">
    <property type="term" value="F:DNA-binding transcription factor activity"/>
    <property type="evidence" value="ECO:0007669"/>
    <property type="project" value="TreeGrafter"/>
</dbReference>
<sequence>MVRWEPNAPERLSRAALELFTERGYDNTTVAEIAERTGLTKRTFFRHFADKREVLFGGQDALVKVLAEAITAAPDPVEPLAAIGAALEATAVFFGPERLKWAQERQAVIDANPELQERELLKLATLTTAFRDALRERGVPEPGASLAAEIGNLAFRTAFTRWIDPANQLDFAELTRRTLDELRQAAATLA</sequence>
<keyword evidence="2 4" id="KW-0238">DNA-binding</keyword>
<dbReference type="InterPro" id="IPR009057">
    <property type="entry name" value="Homeodomain-like_sf"/>
</dbReference>
<keyword evidence="1" id="KW-0805">Transcription regulation</keyword>
<evidence type="ECO:0000256" key="1">
    <source>
        <dbReference type="ARBA" id="ARBA00023015"/>
    </source>
</evidence>
<evidence type="ECO:0000259" key="5">
    <source>
        <dbReference type="PROSITE" id="PS50977"/>
    </source>
</evidence>
<name>A0A3N2GWN7_9PSEU</name>
<dbReference type="AlphaFoldDB" id="A0A3N2GWN7"/>
<dbReference type="PANTHER" id="PTHR30055:SF238">
    <property type="entry name" value="MYCOFACTOCIN BIOSYNTHESIS TRANSCRIPTIONAL REGULATOR MFTR-RELATED"/>
    <property type="match status" value="1"/>
</dbReference>
<dbReference type="Proteomes" id="UP000274843">
    <property type="component" value="Unassembled WGS sequence"/>
</dbReference>
<accession>A0A3N2GWN7</accession>
<dbReference type="EMBL" id="RKHY01000001">
    <property type="protein sequence ID" value="ROS40993.1"/>
    <property type="molecule type" value="Genomic_DNA"/>
</dbReference>
<dbReference type="RefSeq" id="WP_123684328.1">
    <property type="nucleotide sequence ID" value="NZ_CBDRBM010000006.1"/>
</dbReference>
<evidence type="ECO:0000256" key="2">
    <source>
        <dbReference type="ARBA" id="ARBA00023125"/>
    </source>
</evidence>
<dbReference type="SUPFAM" id="SSF46689">
    <property type="entry name" value="Homeodomain-like"/>
    <property type="match status" value="1"/>
</dbReference>
<evidence type="ECO:0000313" key="7">
    <source>
        <dbReference type="Proteomes" id="UP000274843"/>
    </source>
</evidence>
<dbReference type="PANTHER" id="PTHR30055">
    <property type="entry name" value="HTH-TYPE TRANSCRIPTIONAL REGULATOR RUTR"/>
    <property type="match status" value="1"/>
</dbReference>
<dbReference type="GO" id="GO:0000976">
    <property type="term" value="F:transcription cis-regulatory region binding"/>
    <property type="evidence" value="ECO:0007669"/>
    <property type="project" value="TreeGrafter"/>
</dbReference>
<keyword evidence="7" id="KW-1185">Reference proteome</keyword>
<evidence type="ECO:0000256" key="3">
    <source>
        <dbReference type="ARBA" id="ARBA00023163"/>
    </source>
</evidence>
<dbReference type="InterPro" id="IPR023772">
    <property type="entry name" value="DNA-bd_HTH_TetR-type_CS"/>
</dbReference>
<comment type="caution">
    <text evidence="6">The sequence shown here is derived from an EMBL/GenBank/DDBJ whole genome shotgun (WGS) entry which is preliminary data.</text>
</comment>
<keyword evidence="3" id="KW-0804">Transcription</keyword>
<dbReference type="InterPro" id="IPR050109">
    <property type="entry name" value="HTH-type_TetR-like_transc_reg"/>
</dbReference>
<dbReference type="PRINTS" id="PR00455">
    <property type="entry name" value="HTHTETR"/>
</dbReference>
<dbReference type="PROSITE" id="PS50977">
    <property type="entry name" value="HTH_TETR_2"/>
    <property type="match status" value="1"/>
</dbReference>
<dbReference type="Gene3D" id="1.10.357.10">
    <property type="entry name" value="Tetracycline Repressor, domain 2"/>
    <property type="match status" value="1"/>
</dbReference>
<feature type="DNA-binding region" description="H-T-H motif" evidence="4">
    <location>
        <begin position="29"/>
        <end position="48"/>
    </location>
</feature>
<dbReference type="Pfam" id="PF00440">
    <property type="entry name" value="TetR_N"/>
    <property type="match status" value="1"/>
</dbReference>
<evidence type="ECO:0000256" key="4">
    <source>
        <dbReference type="PROSITE-ProRule" id="PRU00335"/>
    </source>
</evidence>